<keyword evidence="3 4" id="KW-0326">Glycosidase</keyword>
<evidence type="ECO:0000259" key="6">
    <source>
        <dbReference type="Pfam" id="PF08244"/>
    </source>
</evidence>
<name>A0A2T5RG73_9FIRM</name>
<reference evidence="7 8" key="1">
    <citation type="submission" date="2018-04" db="EMBL/GenBank/DDBJ databases">
        <title>Subsurface microbial communities from deep shales in Ohio and West Virginia, USA.</title>
        <authorList>
            <person name="Wrighton K."/>
        </authorList>
    </citation>
    <scope>NUCLEOTIDE SEQUENCE [LARGE SCALE GENOMIC DNA]</scope>
    <source>
        <strain evidence="7 8">WC1</strain>
    </source>
</reference>
<feature type="domain" description="Glycosyl hydrolase family 32 N-terminal" evidence="5">
    <location>
        <begin position="21"/>
        <end position="332"/>
    </location>
</feature>
<evidence type="ECO:0000256" key="3">
    <source>
        <dbReference type="ARBA" id="ARBA00023295"/>
    </source>
</evidence>
<organism evidence="7 8">
    <name type="scientific">Halanaerobium saccharolyticum</name>
    <dbReference type="NCBI Taxonomy" id="43595"/>
    <lineage>
        <taxon>Bacteria</taxon>
        <taxon>Bacillati</taxon>
        <taxon>Bacillota</taxon>
        <taxon>Clostridia</taxon>
        <taxon>Halanaerobiales</taxon>
        <taxon>Halanaerobiaceae</taxon>
        <taxon>Halanaerobium</taxon>
    </lineage>
</organism>
<dbReference type="Proteomes" id="UP000244089">
    <property type="component" value="Unassembled WGS sequence"/>
</dbReference>
<sequence>MKEIINKNANYYKEKYRPQIHFTPQKNWMNDPNGLVYYKGKYHLFYQHHPYSNVWGPMHWGHAVSEDLLHWEHLPIALAPDEETGMAFSGSAVVDYNDSSGFFEGKSGLVLIYTSTLPESEGGHQQQCIAYSEDDGLSWHKYSANPVIKNKVKTDFRDPKVFWHQKTKKWVMVLVAGDRVEFYNSSNLKDWKYLSEFGSKRGSHGGVWECPDLFPIEEEDKEYWVLKVDVQKGAIAGGSGGQYFVGHFDGKIYSEIDNFNDVNWLDYGQDFYAAQSWNNLPGDNKRNIWLGWMSNWDYANEVPTEVWKSAMSIPRELKLIKEKEEFNLLQQPINELKELRNEKYIFKNLRIGKNNNKDFKGIKNPLEIVADFYLENKVEFEIQFKFNEDNLTLSYNDRNSKVIINRENSASSFHPDFKSEQIADLGELEKMKLQIFIDWSSIEIFINDGRWVITDLIFPEEVEMDIILNNFAEELIIDKLEIFELDSIW</sequence>
<dbReference type="InterPro" id="IPR013320">
    <property type="entry name" value="ConA-like_dom_sf"/>
</dbReference>
<dbReference type="GO" id="GO:0004575">
    <property type="term" value="F:sucrose alpha-glucosidase activity"/>
    <property type="evidence" value="ECO:0007669"/>
    <property type="project" value="TreeGrafter"/>
</dbReference>
<dbReference type="Pfam" id="PF00251">
    <property type="entry name" value="Glyco_hydro_32N"/>
    <property type="match status" value="1"/>
</dbReference>
<dbReference type="GO" id="GO:0005987">
    <property type="term" value="P:sucrose catabolic process"/>
    <property type="evidence" value="ECO:0007669"/>
    <property type="project" value="TreeGrafter"/>
</dbReference>
<comment type="caution">
    <text evidence="7">The sequence shown here is derived from an EMBL/GenBank/DDBJ whole genome shotgun (WGS) entry which is preliminary data.</text>
</comment>
<dbReference type="GO" id="GO:0005737">
    <property type="term" value="C:cytoplasm"/>
    <property type="evidence" value="ECO:0007669"/>
    <property type="project" value="TreeGrafter"/>
</dbReference>
<dbReference type="Pfam" id="PF08244">
    <property type="entry name" value="Glyco_hydro_32C"/>
    <property type="match status" value="1"/>
</dbReference>
<dbReference type="Gene3D" id="2.115.10.20">
    <property type="entry name" value="Glycosyl hydrolase domain, family 43"/>
    <property type="match status" value="1"/>
</dbReference>
<dbReference type="InterPro" id="IPR001362">
    <property type="entry name" value="Glyco_hydro_32"/>
</dbReference>
<dbReference type="CDD" id="cd18622">
    <property type="entry name" value="GH32_Inu-like"/>
    <property type="match status" value="1"/>
</dbReference>
<dbReference type="Gene3D" id="2.60.120.560">
    <property type="entry name" value="Exo-inulinase, domain 1"/>
    <property type="match status" value="1"/>
</dbReference>
<dbReference type="PANTHER" id="PTHR42800:SF1">
    <property type="entry name" value="EXOINULINASE INUD (AFU_ORTHOLOGUE AFUA_5G00480)"/>
    <property type="match status" value="1"/>
</dbReference>
<dbReference type="PROSITE" id="PS00609">
    <property type="entry name" value="GLYCOSYL_HYDROL_F32"/>
    <property type="match status" value="1"/>
</dbReference>
<dbReference type="SMART" id="SM00640">
    <property type="entry name" value="Glyco_32"/>
    <property type="match status" value="1"/>
</dbReference>
<dbReference type="SUPFAM" id="SSF49899">
    <property type="entry name" value="Concanavalin A-like lectins/glucanases"/>
    <property type="match status" value="1"/>
</dbReference>
<dbReference type="SUPFAM" id="SSF75005">
    <property type="entry name" value="Arabinanase/levansucrase/invertase"/>
    <property type="match status" value="1"/>
</dbReference>
<evidence type="ECO:0000256" key="2">
    <source>
        <dbReference type="ARBA" id="ARBA00022801"/>
    </source>
</evidence>
<protein>
    <submittedName>
        <fullName evidence="7">Levanase</fullName>
    </submittedName>
</protein>
<evidence type="ECO:0000256" key="4">
    <source>
        <dbReference type="RuleBase" id="RU362110"/>
    </source>
</evidence>
<dbReference type="InterPro" id="IPR018053">
    <property type="entry name" value="Glyco_hydro_32_AS"/>
</dbReference>
<evidence type="ECO:0000313" key="7">
    <source>
        <dbReference type="EMBL" id="PTV93481.1"/>
    </source>
</evidence>
<evidence type="ECO:0000259" key="5">
    <source>
        <dbReference type="Pfam" id="PF00251"/>
    </source>
</evidence>
<dbReference type="InterPro" id="IPR013189">
    <property type="entry name" value="Glyco_hydro_32_C"/>
</dbReference>
<dbReference type="EMBL" id="QAXS01000040">
    <property type="protein sequence ID" value="PTV93481.1"/>
    <property type="molecule type" value="Genomic_DNA"/>
</dbReference>
<evidence type="ECO:0000313" key="8">
    <source>
        <dbReference type="Proteomes" id="UP000244089"/>
    </source>
</evidence>
<feature type="domain" description="Glycosyl hydrolase family 32 C-terminal" evidence="6">
    <location>
        <begin position="335"/>
        <end position="481"/>
    </location>
</feature>
<dbReference type="RefSeq" id="WP_108142271.1">
    <property type="nucleotide sequence ID" value="NZ_QAXS01000040.1"/>
</dbReference>
<dbReference type="AlphaFoldDB" id="A0A2T5RG73"/>
<accession>A0A2T5RG73</accession>
<comment type="similarity">
    <text evidence="1 4">Belongs to the glycosyl hydrolase 32 family.</text>
</comment>
<proteinExistence type="inferred from homology"/>
<dbReference type="InterPro" id="IPR013148">
    <property type="entry name" value="Glyco_hydro_32_N"/>
</dbReference>
<keyword evidence="2 4" id="KW-0378">Hydrolase</keyword>
<dbReference type="InterPro" id="IPR023296">
    <property type="entry name" value="Glyco_hydro_beta-prop_sf"/>
</dbReference>
<gene>
    <name evidence="7" type="ORF">C8C76_14027</name>
</gene>
<evidence type="ECO:0000256" key="1">
    <source>
        <dbReference type="ARBA" id="ARBA00009902"/>
    </source>
</evidence>
<dbReference type="OrthoDB" id="9759709at2"/>
<dbReference type="PANTHER" id="PTHR42800">
    <property type="entry name" value="EXOINULINASE INUD (AFU_ORTHOLOGUE AFUA_5G00480)"/>
    <property type="match status" value="1"/>
</dbReference>